<dbReference type="CDD" id="cd12888">
    <property type="entry name" value="SPRY_PRY_TRIM7_like"/>
    <property type="match status" value="1"/>
</dbReference>
<dbReference type="FunFam" id="2.60.40.10:FF:000208">
    <property type="entry name" value="Butyrophilin subfamily 1 member A1"/>
    <property type="match status" value="1"/>
</dbReference>
<dbReference type="InterPro" id="IPR006574">
    <property type="entry name" value="PRY"/>
</dbReference>
<dbReference type="InterPro" id="IPR013320">
    <property type="entry name" value="ConA-like_dom_sf"/>
</dbReference>
<dbReference type="InterPro" id="IPR043136">
    <property type="entry name" value="B30.2/SPRY_sf"/>
</dbReference>
<accession>A0A7L1NVU1</accession>
<dbReference type="Pfam" id="PF00622">
    <property type="entry name" value="SPRY"/>
    <property type="match status" value="1"/>
</dbReference>
<keyword evidence="4 11" id="KW-0732">Signal</keyword>
<dbReference type="PRINTS" id="PR01407">
    <property type="entry name" value="BUTYPHLNCDUF"/>
</dbReference>
<organism evidence="14 15">
    <name type="scientific">Rhinopomastus cyanomelas</name>
    <name type="common">Common scimitarbill</name>
    <dbReference type="NCBI Taxonomy" id="113115"/>
    <lineage>
        <taxon>Eukaryota</taxon>
        <taxon>Metazoa</taxon>
        <taxon>Chordata</taxon>
        <taxon>Craniata</taxon>
        <taxon>Vertebrata</taxon>
        <taxon>Euteleostomi</taxon>
        <taxon>Archelosauria</taxon>
        <taxon>Archosauria</taxon>
        <taxon>Dinosauria</taxon>
        <taxon>Saurischia</taxon>
        <taxon>Theropoda</taxon>
        <taxon>Coelurosauria</taxon>
        <taxon>Aves</taxon>
        <taxon>Neognathae</taxon>
        <taxon>Neoaves</taxon>
        <taxon>Telluraves</taxon>
        <taxon>Coraciimorphae</taxon>
        <taxon>Bucerotiformes</taxon>
        <taxon>Rhinopomastidae</taxon>
        <taxon>Rhinopomastus</taxon>
    </lineage>
</organism>
<dbReference type="Pfam" id="PF22705">
    <property type="entry name" value="C2-set_3"/>
    <property type="match status" value="1"/>
</dbReference>
<feature type="non-terminal residue" evidence="14">
    <location>
        <position position="1"/>
    </location>
</feature>
<feature type="domain" description="B30.2/SPRY" evidence="12">
    <location>
        <begin position="280"/>
        <end position="469"/>
    </location>
</feature>
<evidence type="ECO:0000259" key="13">
    <source>
        <dbReference type="PROSITE" id="PS50835"/>
    </source>
</evidence>
<keyword evidence="6 10" id="KW-0472">Membrane</keyword>
<feature type="chain" id="PRO_5029716129" evidence="11">
    <location>
        <begin position="21"/>
        <end position="469"/>
    </location>
</feature>
<evidence type="ECO:0000256" key="7">
    <source>
        <dbReference type="ARBA" id="ARBA00023157"/>
    </source>
</evidence>
<evidence type="ECO:0000256" key="3">
    <source>
        <dbReference type="ARBA" id="ARBA00022692"/>
    </source>
</evidence>
<sequence length="469" mass="52960">CSLLAFIIYGLVFRAHELHSAPFSMMGPPGPIAVAVGEDVVLPCRMFPEQSAQDTEVTWFREQFSPFVHRYKLGQDQYGEQMHQYQGRTELLKDNLAKGSVDLKLSHVRLSDKGNYTCFVRRDQEYDEAVVELKVTASGSAPLIMLEGYQDQGIRVTCRSGGWYPQPQVLWQDSSGQHLPSLSEDVTQDKSGLFAAESNIILTRGATQNLSCLVRHALRSQEQRSAFYVSDAFFQNARPWMTALAVALAALAALLLVALYLFRIKGKHEKKIGERGAQVEKQAKELAWRKYAVPTEEVKVVLDPDTAHCDLVLSDDCRTVKREDTRQDVPDIPERFNPWRCVLGREGFTSGRCYWEVEVVDRGGWTVGVSKADVKRKGDIEFKPEDGIWAVGQWAGQFQALTSPNRTLLPDLQTPKRVRVSLDYEEGRVAFFSVDEEVPIFTFPLASFEGIRVHPWVWLGPGTWLKMCP</sequence>
<dbReference type="OrthoDB" id="9986391at2759"/>
<evidence type="ECO:0000313" key="14">
    <source>
        <dbReference type="EMBL" id="NXO02448.1"/>
    </source>
</evidence>
<dbReference type="Gene3D" id="2.60.120.920">
    <property type="match status" value="1"/>
</dbReference>
<dbReference type="InterPro" id="IPR003877">
    <property type="entry name" value="SPRY_dom"/>
</dbReference>
<dbReference type="InterPro" id="IPR036179">
    <property type="entry name" value="Ig-like_dom_sf"/>
</dbReference>
<dbReference type="GO" id="GO:0005102">
    <property type="term" value="F:signaling receptor binding"/>
    <property type="evidence" value="ECO:0007669"/>
    <property type="project" value="TreeGrafter"/>
</dbReference>
<evidence type="ECO:0000256" key="2">
    <source>
        <dbReference type="ARBA" id="ARBA00007591"/>
    </source>
</evidence>
<keyword evidence="9" id="KW-0393">Immunoglobulin domain</keyword>
<dbReference type="SUPFAM" id="SSF48726">
    <property type="entry name" value="Immunoglobulin"/>
    <property type="match status" value="2"/>
</dbReference>
<gene>
    <name evidence="14" type="primary">Btn1a1_1</name>
    <name evidence="14" type="ORF">RHICYA_R10690</name>
</gene>
<dbReference type="Pfam" id="PF07686">
    <property type="entry name" value="V-set"/>
    <property type="match status" value="1"/>
</dbReference>
<protein>
    <submittedName>
        <fullName evidence="14">BT1A1 protein</fullName>
    </submittedName>
</protein>
<dbReference type="EMBL" id="VXBP01008536">
    <property type="protein sequence ID" value="NXO02448.1"/>
    <property type="molecule type" value="Genomic_DNA"/>
</dbReference>
<evidence type="ECO:0000256" key="6">
    <source>
        <dbReference type="ARBA" id="ARBA00023136"/>
    </source>
</evidence>
<evidence type="ECO:0000259" key="12">
    <source>
        <dbReference type="PROSITE" id="PS50188"/>
    </source>
</evidence>
<dbReference type="SUPFAM" id="SSF49899">
    <property type="entry name" value="Concanavalin A-like lectins/glucanases"/>
    <property type="match status" value="1"/>
</dbReference>
<keyword evidence="8" id="KW-0325">Glycoprotein</keyword>
<dbReference type="Pfam" id="PF13765">
    <property type="entry name" value="PRY"/>
    <property type="match status" value="1"/>
</dbReference>
<dbReference type="PANTHER" id="PTHR24100:SF149">
    <property type="entry name" value="BG-LIKE ANTIGEN 1-RELATED"/>
    <property type="match status" value="1"/>
</dbReference>
<reference evidence="14 15" key="1">
    <citation type="submission" date="2019-09" db="EMBL/GenBank/DDBJ databases">
        <title>Bird 10,000 Genomes (B10K) Project - Family phase.</title>
        <authorList>
            <person name="Zhang G."/>
        </authorList>
    </citation>
    <scope>NUCLEOTIDE SEQUENCE [LARGE SCALE GENOMIC DNA]</scope>
    <source>
        <strain evidence="14">B10K-DU-002-35</strain>
        <tissue evidence="14">Muscle</tissue>
    </source>
</reference>
<comment type="caution">
    <text evidence="14">The sequence shown here is derived from an EMBL/GenBank/DDBJ whole genome shotgun (WGS) entry which is preliminary data.</text>
</comment>
<dbReference type="SMART" id="SM00406">
    <property type="entry name" value="IGv"/>
    <property type="match status" value="1"/>
</dbReference>
<proteinExistence type="inferred from homology"/>
<dbReference type="GO" id="GO:0050852">
    <property type="term" value="P:T cell receptor signaling pathway"/>
    <property type="evidence" value="ECO:0007669"/>
    <property type="project" value="TreeGrafter"/>
</dbReference>
<evidence type="ECO:0000256" key="4">
    <source>
        <dbReference type="ARBA" id="ARBA00022729"/>
    </source>
</evidence>
<feature type="signal peptide" evidence="11">
    <location>
        <begin position="1"/>
        <end position="20"/>
    </location>
</feature>
<dbReference type="GO" id="GO:0001817">
    <property type="term" value="P:regulation of cytokine production"/>
    <property type="evidence" value="ECO:0007669"/>
    <property type="project" value="TreeGrafter"/>
</dbReference>
<dbReference type="InterPro" id="IPR013106">
    <property type="entry name" value="Ig_V-set"/>
</dbReference>
<evidence type="ECO:0000256" key="8">
    <source>
        <dbReference type="ARBA" id="ARBA00023180"/>
    </source>
</evidence>
<keyword evidence="3 10" id="KW-0812">Transmembrane</keyword>
<dbReference type="GO" id="GO:0009897">
    <property type="term" value="C:external side of plasma membrane"/>
    <property type="evidence" value="ECO:0007669"/>
    <property type="project" value="TreeGrafter"/>
</dbReference>
<name>A0A7L1NVU1_RHICY</name>
<dbReference type="PROSITE" id="PS50188">
    <property type="entry name" value="B302_SPRY"/>
    <property type="match status" value="1"/>
</dbReference>
<feature type="domain" description="Ig-like" evidence="13">
    <location>
        <begin position="22"/>
        <end position="136"/>
    </location>
</feature>
<dbReference type="Gene3D" id="2.60.40.10">
    <property type="entry name" value="Immunoglobulins"/>
    <property type="match status" value="2"/>
</dbReference>
<dbReference type="FunFam" id="2.60.40.10:FF:000088">
    <property type="entry name" value="Butyrophilin subfamily 1 member A1"/>
    <property type="match status" value="1"/>
</dbReference>
<dbReference type="SMART" id="SM00409">
    <property type="entry name" value="IG"/>
    <property type="match status" value="1"/>
</dbReference>
<keyword evidence="15" id="KW-1185">Reference proteome</keyword>
<evidence type="ECO:0000313" key="15">
    <source>
        <dbReference type="Proteomes" id="UP000565785"/>
    </source>
</evidence>
<evidence type="ECO:0000256" key="11">
    <source>
        <dbReference type="SAM" id="SignalP"/>
    </source>
</evidence>
<dbReference type="PANTHER" id="PTHR24100">
    <property type="entry name" value="BUTYROPHILIN"/>
    <property type="match status" value="1"/>
</dbReference>
<dbReference type="FunFam" id="2.60.120.920:FF:000004">
    <property type="entry name" value="Butyrophilin subfamily 1 member A1"/>
    <property type="match status" value="1"/>
</dbReference>
<dbReference type="InterPro" id="IPR050504">
    <property type="entry name" value="IgSF_BTN/MOG"/>
</dbReference>
<evidence type="ECO:0000256" key="9">
    <source>
        <dbReference type="ARBA" id="ARBA00023319"/>
    </source>
</evidence>
<comment type="similarity">
    <text evidence="2">Belongs to the immunoglobulin superfamily. BTN/MOG family.</text>
</comment>
<keyword evidence="5 10" id="KW-1133">Transmembrane helix</keyword>
<feature type="domain" description="Ig-like" evidence="13">
    <location>
        <begin position="142"/>
        <end position="230"/>
    </location>
</feature>
<dbReference type="InterPro" id="IPR013783">
    <property type="entry name" value="Ig-like_fold"/>
</dbReference>
<dbReference type="InterPro" id="IPR003879">
    <property type="entry name" value="Butyrophylin_SPRY"/>
</dbReference>
<evidence type="ECO:0000256" key="10">
    <source>
        <dbReference type="SAM" id="Phobius"/>
    </source>
</evidence>
<dbReference type="PROSITE" id="PS50835">
    <property type="entry name" value="IG_LIKE"/>
    <property type="match status" value="2"/>
</dbReference>
<evidence type="ECO:0000256" key="1">
    <source>
        <dbReference type="ARBA" id="ARBA00004479"/>
    </source>
</evidence>
<comment type="subcellular location">
    <subcellularLocation>
        <location evidence="1">Membrane</location>
        <topology evidence="1">Single-pass type I membrane protein</topology>
    </subcellularLocation>
</comment>
<dbReference type="SMART" id="SM00449">
    <property type="entry name" value="SPRY"/>
    <property type="match status" value="1"/>
</dbReference>
<dbReference type="InterPro" id="IPR007110">
    <property type="entry name" value="Ig-like_dom"/>
</dbReference>
<feature type="transmembrane region" description="Helical" evidence="10">
    <location>
        <begin position="240"/>
        <end position="262"/>
    </location>
</feature>
<evidence type="ECO:0000256" key="5">
    <source>
        <dbReference type="ARBA" id="ARBA00022989"/>
    </source>
</evidence>
<keyword evidence="7" id="KW-1015">Disulfide bond</keyword>
<dbReference type="SMART" id="SM00589">
    <property type="entry name" value="PRY"/>
    <property type="match status" value="1"/>
</dbReference>
<dbReference type="InterPro" id="IPR053896">
    <property type="entry name" value="BTN3A2-like_Ig-C"/>
</dbReference>
<dbReference type="InterPro" id="IPR003599">
    <property type="entry name" value="Ig_sub"/>
</dbReference>
<dbReference type="InterPro" id="IPR001870">
    <property type="entry name" value="B30.2/SPRY"/>
</dbReference>
<dbReference type="CDD" id="cd05713">
    <property type="entry name" value="IgV_MOG_like"/>
    <property type="match status" value="1"/>
</dbReference>
<dbReference type="AlphaFoldDB" id="A0A7L1NVU1"/>
<feature type="non-terminal residue" evidence="14">
    <location>
        <position position="469"/>
    </location>
</feature>
<dbReference type="Proteomes" id="UP000565785">
    <property type="component" value="Unassembled WGS sequence"/>
</dbReference>